<dbReference type="Proteomes" id="UP001596060">
    <property type="component" value="Unassembled WGS sequence"/>
</dbReference>
<dbReference type="InterPro" id="IPR035906">
    <property type="entry name" value="MetI-like_sf"/>
</dbReference>
<evidence type="ECO:0000256" key="5">
    <source>
        <dbReference type="ARBA" id="ARBA00022692"/>
    </source>
</evidence>
<evidence type="ECO:0000256" key="3">
    <source>
        <dbReference type="ARBA" id="ARBA00022448"/>
    </source>
</evidence>
<keyword evidence="7 8" id="KW-0472">Membrane</keyword>
<protein>
    <submittedName>
        <fullName evidence="10">ABC transporter permease</fullName>
    </submittedName>
</protein>
<sequence>MSGVVTQRSAPFLLTGPALLVFLGLVIIPLGMTVLLSFYDWGQYKGIVPEFTLKNWIEVFSDSYFLEIFLRTFRIAVLVTLASILIGVPEAYILNRMSPAWRSAFLLVIIGPLLVSVVSRTLGWALLLGSTGLVNQGLIALGLIKTPLEFMFTETGVVIALIHVLIPFMILAVWASLQRLDPQIENAALSLGAGRLTIWRRVILPQIVPGILSGSIIVFALAASAFASPAIIGGRRLKVAATLAYDEFLNTLNWPLGAAVATLLLVALVLITVGSNRLVERRYAQVFE</sequence>
<reference evidence="11" key="1">
    <citation type="journal article" date="2019" name="Int. J. Syst. Evol. Microbiol.">
        <title>The Global Catalogue of Microorganisms (GCM) 10K type strain sequencing project: providing services to taxonomists for standard genome sequencing and annotation.</title>
        <authorList>
            <consortium name="The Broad Institute Genomics Platform"/>
            <consortium name="The Broad Institute Genome Sequencing Center for Infectious Disease"/>
            <person name="Wu L."/>
            <person name="Ma J."/>
        </authorList>
    </citation>
    <scope>NUCLEOTIDE SEQUENCE [LARGE SCALE GENOMIC DNA]</scope>
    <source>
        <strain evidence="11">CCUG 43117</strain>
    </source>
</reference>
<dbReference type="Gene3D" id="1.10.3720.10">
    <property type="entry name" value="MetI-like"/>
    <property type="match status" value="1"/>
</dbReference>
<organism evidence="10 11">
    <name type="scientific">Bosea massiliensis</name>
    <dbReference type="NCBI Taxonomy" id="151419"/>
    <lineage>
        <taxon>Bacteria</taxon>
        <taxon>Pseudomonadati</taxon>
        <taxon>Pseudomonadota</taxon>
        <taxon>Alphaproteobacteria</taxon>
        <taxon>Hyphomicrobiales</taxon>
        <taxon>Boseaceae</taxon>
        <taxon>Bosea</taxon>
    </lineage>
</organism>
<dbReference type="PROSITE" id="PS50928">
    <property type="entry name" value="ABC_TM1"/>
    <property type="match status" value="1"/>
</dbReference>
<evidence type="ECO:0000256" key="8">
    <source>
        <dbReference type="RuleBase" id="RU363032"/>
    </source>
</evidence>
<keyword evidence="11" id="KW-1185">Reference proteome</keyword>
<proteinExistence type="inferred from homology"/>
<evidence type="ECO:0000256" key="1">
    <source>
        <dbReference type="ARBA" id="ARBA00004651"/>
    </source>
</evidence>
<feature type="transmembrane region" description="Helical" evidence="8">
    <location>
        <begin position="252"/>
        <end position="273"/>
    </location>
</feature>
<keyword evidence="4" id="KW-1003">Cell membrane</keyword>
<feature type="transmembrane region" description="Helical" evidence="8">
    <location>
        <begin position="156"/>
        <end position="177"/>
    </location>
</feature>
<evidence type="ECO:0000259" key="9">
    <source>
        <dbReference type="PROSITE" id="PS50928"/>
    </source>
</evidence>
<feature type="domain" description="ABC transmembrane type-1" evidence="9">
    <location>
        <begin position="69"/>
        <end position="275"/>
    </location>
</feature>
<feature type="transmembrane region" description="Helical" evidence="8">
    <location>
        <begin position="12"/>
        <end position="39"/>
    </location>
</feature>
<evidence type="ECO:0000256" key="4">
    <source>
        <dbReference type="ARBA" id="ARBA00022475"/>
    </source>
</evidence>
<keyword evidence="3 8" id="KW-0813">Transport</keyword>
<evidence type="ECO:0000256" key="7">
    <source>
        <dbReference type="ARBA" id="ARBA00023136"/>
    </source>
</evidence>
<dbReference type="CDD" id="cd06261">
    <property type="entry name" value="TM_PBP2"/>
    <property type="match status" value="1"/>
</dbReference>
<evidence type="ECO:0000313" key="11">
    <source>
        <dbReference type="Proteomes" id="UP001596060"/>
    </source>
</evidence>
<gene>
    <name evidence="10" type="ORF">ACFPN9_23610</name>
</gene>
<evidence type="ECO:0000256" key="6">
    <source>
        <dbReference type="ARBA" id="ARBA00022989"/>
    </source>
</evidence>
<feature type="transmembrane region" description="Helical" evidence="8">
    <location>
        <begin position="68"/>
        <end position="88"/>
    </location>
</feature>
<name>A0ABW0P8Y2_9HYPH</name>
<dbReference type="RefSeq" id="WP_066723406.1">
    <property type="nucleotide sequence ID" value="NZ_JBHSLU010000082.1"/>
</dbReference>
<dbReference type="PANTHER" id="PTHR42929:SF5">
    <property type="entry name" value="ABC TRANSPORTER PERMEASE PROTEIN"/>
    <property type="match status" value="1"/>
</dbReference>
<comment type="subcellular location">
    <subcellularLocation>
        <location evidence="1 8">Cell membrane</location>
        <topology evidence="1 8">Multi-pass membrane protein</topology>
    </subcellularLocation>
</comment>
<keyword evidence="5 8" id="KW-0812">Transmembrane</keyword>
<dbReference type="EMBL" id="JBHSLU010000082">
    <property type="protein sequence ID" value="MFC5508234.1"/>
    <property type="molecule type" value="Genomic_DNA"/>
</dbReference>
<keyword evidence="6 8" id="KW-1133">Transmembrane helix</keyword>
<feature type="transmembrane region" description="Helical" evidence="8">
    <location>
        <begin position="211"/>
        <end position="232"/>
    </location>
</feature>
<dbReference type="Pfam" id="PF00528">
    <property type="entry name" value="BPD_transp_1"/>
    <property type="match status" value="1"/>
</dbReference>
<evidence type="ECO:0000313" key="10">
    <source>
        <dbReference type="EMBL" id="MFC5508234.1"/>
    </source>
</evidence>
<dbReference type="SUPFAM" id="SSF161098">
    <property type="entry name" value="MetI-like"/>
    <property type="match status" value="1"/>
</dbReference>
<evidence type="ECO:0000256" key="2">
    <source>
        <dbReference type="ARBA" id="ARBA00007069"/>
    </source>
</evidence>
<dbReference type="InterPro" id="IPR000515">
    <property type="entry name" value="MetI-like"/>
</dbReference>
<accession>A0ABW0P8Y2</accession>
<comment type="caution">
    <text evidence="10">The sequence shown here is derived from an EMBL/GenBank/DDBJ whole genome shotgun (WGS) entry which is preliminary data.</text>
</comment>
<comment type="similarity">
    <text evidence="2">Belongs to the binding-protein-dependent transport system permease family. CysTW subfamily.</text>
</comment>
<dbReference type="PANTHER" id="PTHR42929">
    <property type="entry name" value="INNER MEMBRANE ABC TRANSPORTER PERMEASE PROTEIN YDCU-RELATED-RELATED"/>
    <property type="match status" value="1"/>
</dbReference>
<feature type="transmembrane region" description="Helical" evidence="8">
    <location>
        <begin position="100"/>
        <end position="118"/>
    </location>
</feature>